<evidence type="ECO:0000313" key="8">
    <source>
        <dbReference type="Proteomes" id="UP001652624"/>
    </source>
</evidence>
<evidence type="ECO:0000256" key="4">
    <source>
        <dbReference type="ARBA" id="ARBA00022690"/>
    </source>
</evidence>
<evidence type="ECO:0000256" key="2">
    <source>
        <dbReference type="ARBA" id="ARBA00009403"/>
    </source>
</evidence>
<dbReference type="PANTHER" id="PTHR46945:SF1">
    <property type="entry name" value="CYSTATIN-9-LIKE"/>
    <property type="match status" value="1"/>
</dbReference>
<reference evidence="9" key="2">
    <citation type="submission" date="2025-08" db="UniProtKB">
        <authorList>
            <consortium name="RefSeq"/>
        </authorList>
    </citation>
    <scope>IDENTIFICATION</scope>
</reference>
<dbReference type="GO" id="GO:0005615">
    <property type="term" value="C:extracellular space"/>
    <property type="evidence" value="ECO:0007669"/>
    <property type="project" value="TreeGrafter"/>
</dbReference>
<sequence>MTKALGTLLPTAMLCQPQRWALLSATLLLLLEFQVLVTRGKLTEEEDRHSGKLLLKNYLPATVEYAMHMFNLESKDINAYRLTRILNSWKEPDDSSITFSMVLLLRRTECGKFEDNIDNCQFETNQELNKEFNCFFTITTEPWKTLFKLQKKICSEIPL</sequence>
<keyword evidence="6 7" id="KW-0732">Signal</keyword>
<feature type="chain" id="PRO_5045547749" evidence="7">
    <location>
        <begin position="41"/>
        <end position="159"/>
    </location>
</feature>
<dbReference type="InterPro" id="IPR043250">
    <property type="entry name" value="CST9-like"/>
</dbReference>
<dbReference type="InParanoid" id="A0A1S3A5Y4"/>
<dbReference type="FunCoup" id="A0A1S3A5Y4">
    <property type="interactions" value="9"/>
</dbReference>
<evidence type="ECO:0000256" key="6">
    <source>
        <dbReference type="ARBA" id="ARBA00022729"/>
    </source>
</evidence>
<dbReference type="PANTHER" id="PTHR46945">
    <property type="entry name" value="CYSTATIN-9-LIKE"/>
    <property type="match status" value="1"/>
</dbReference>
<evidence type="ECO:0000256" key="7">
    <source>
        <dbReference type="SAM" id="SignalP"/>
    </source>
</evidence>
<protein>
    <submittedName>
        <fullName evidence="9">Cystatin-9-like</fullName>
    </submittedName>
</protein>
<dbReference type="GeneID" id="103119527"/>
<dbReference type="AlphaFoldDB" id="A0A1S3A5Y4"/>
<organism evidence="8 9">
    <name type="scientific">Erinaceus europaeus</name>
    <name type="common">Western European hedgehog</name>
    <dbReference type="NCBI Taxonomy" id="9365"/>
    <lineage>
        <taxon>Eukaryota</taxon>
        <taxon>Metazoa</taxon>
        <taxon>Chordata</taxon>
        <taxon>Craniata</taxon>
        <taxon>Vertebrata</taxon>
        <taxon>Euteleostomi</taxon>
        <taxon>Mammalia</taxon>
        <taxon>Eutheria</taxon>
        <taxon>Laurasiatheria</taxon>
        <taxon>Eulipotyphla</taxon>
        <taxon>Erinaceidae</taxon>
        <taxon>Erinaceinae</taxon>
        <taxon>Erinaceus</taxon>
    </lineage>
</organism>
<proteinExistence type="inferred from homology"/>
<name>A0A1S3A5Y4_ERIEU</name>
<evidence type="ECO:0000256" key="5">
    <source>
        <dbReference type="ARBA" id="ARBA00022704"/>
    </source>
</evidence>
<keyword evidence="3" id="KW-0964">Secreted</keyword>
<reference evidence="8" key="1">
    <citation type="submission" date="2025-05" db="UniProtKB">
        <authorList>
            <consortium name="RefSeq"/>
        </authorList>
    </citation>
    <scope>NUCLEOTIDE SEQUENCE [LARGE SCALE GENOMIC DNA]</scope>
</reference>
<dbReference type="eggNOG" id="ENOG502TAJ0">
    <property type="taxonomic scope" value="Eukaryota"/>
</dbReference>
<gene>
    <name evidence="9" type="primary">LOC103119527</name>
</gene>
<comment type="subcellular location">
    <subcellularLocation>
        <location evidence="1">Secreted</location>
    </subcellularLocation>
</comment>
<evidence type="ECO:0000256" key="3">
    <source>
        <dbReference type="ARBA" id="ARBA00022525"/>
    </source>
</evidence>
<dbReference type="OrthoDB" id="9626110at2759"/>
<comment type="similarity">
    <text evidence="2">Belongs to the cystatin family.</text>
</comment>
<dbReference type="Pfam" id="PF00666">
    <property type="entry name" value="Cathelicidins"/>
    <property type="match status" value="1"/>
</dbReference>
<keyword evidence="5" id="KW-0789">Thiol protease inhibitor</keyword>
<dbReference type="Gene3D" id="3.10.450.10">
    <property type="match status" value="1"/>
</dbReference>
<dbReference type="RefSeq" id="XP_007529892.2">
    <property type="nucleotide sequence ID" value="XM_007529830.2"/>
</dbReference>
<dbReference type="GO" id="GO:0019730">
    <property type="term" value="P:antimicrobial humoral response"/>
    <property type="evidence" value="ECO:0007669"/>
    <property type="project" value="TreeGrafter"/>
</dbReference>
<keyword evidence="4" id="KW-0646">Protease inhibitor</keyword>
<dbReference type="Proteomes" id="UP001652624">
    <property type="component" value="Chromosome 1"/>
</dbReference>
<evidence type="ECO:0000313" key="9">
    <source>
        <dbReference type="RefSeq" id="XP_007529892.2"/>
    </source>
</evidence>
<keyword evidence="8" id="KW-1185">Reference proteome</keyword>
<dbReference type="InterPro" id="IPR046350">
    <property type="entry name" value="Cystatin_sf"/>
</dbReference>
<dbReference type="SUPFAM" id="SSF54403">
    <property type="entry name" value="Cystatin/monellin"/>
    <property type="match status" value="1"/>
</dbReference>
<evidence type="ECO:0000256" key="1">
    <source>
        <dbReference type="ARBA" id="ARBA00004613"/>
    </source>
</evidence>
<dbReference type="GO" id="GO:0004869">
    <property type="term" value="F:cysteine-type endopeptidase inhibitor activity"/>
    <property type="evidence" value="ECO:0007669"/>
    <property type="project" value="UniProtKB-KW"/>
</dbReference>
<feature type="signal peptide" evidence="7">
    <location>
        <begin position="1"/>
        <end position="40"/>
    </location>
</feature>
<accession>A0A1S3A5Y4</accession>